<evidence type="ECO:0000256" key="2">
    <source>
        <dbReference type="ARBA" id="ARBA00004123"/>
    </source>
</evidence>
<reference evidence="15" key="1">
    <citation type="submission" date="2022-08" db="EMBL/GenBank/DDBJ databases">
        <authorList>
            <person name="Marques A."/>
        </authorList>
    </citation>
    <scope>NUCLEOTIDE SEQUENCE</scope>
    <source>
        <strain evidence="15">RhyPub2mFocal</strain>
        <tissue evidence="15">Leaves</tissue>
    </source>
</reference>
<evidence type="ECO:0000256" key="3">
    <source>
        <dbReference type="ARBA" id="ARBA00004496"/>
    </source>
</evidence>
<comment type="similarity">
    <text evidence="6">In the C-terminal section; belongs to the eukaryotic ribosomal protein eL40 family.</text>
</comment>
<comment type="similarity">
    <text evidence="5">Belongs to the ubiquitin family.</text>
</comment>
<dbReference type="InterPro" id="IPR050158">
    <property type="entry name" value="Ubiquitin_ubiquitin-like"/>
</dbReference>
<dbReference type="Pfam" id="PF00240">
    <property type="entry name" value="ubiquitin"/>
    <property type="match status" value="2"/>
</dbReference>
<evidence type="ECO:0000259" key="14">
    <source>
        <dbReference type="PROSITE" id="PS50053"/>
    </source>
</evidence>
<dbReference type="GO" id="GO:0003729">
    <property type="term" value="F:mRNA binding"/>
    <property type="evidence" value="ECO:0007669"/>
    <property type="project" value="UniProtKB-ARBA"/>
</dbReference>
<dbReference type="InterPro" id="IPR001975">
    <property type="entry name" value="Ribosomal_eL40_dom"/>
</dbReference>
<dbReference type="GO" id="GO:0003735">
    <property type="term" value="F:structural constituent of ribosome"/>
    <property type="evidence" value="ECO:0007669"/>
    <property type="project" value="InterPro"/>
</dbReference>
<dbReference type="PRINTS" id="PR00348">
    <property type="entry name" value="UBIQUITIN"/>
</dbReference>
<dbReference type="InterPro" id="IPR011332">
    <property type="entry name" value="Ribosomal_zn-bd"/>
</dbReference>
<evidence type="ECO:0000313" key="15">
    <source>
        <dbReference type="EMBL" id="KAJ4760490.1"/>
    </source>
</evidence>
<dbReference type="Gene3D" id="3.10.20.90">
    <property type="entry name" value="Phosphatidylinositol 3-kinase Catalytic Subunit, Chain A, domain 1"/>
    <property type="match status" value="2"/>
</dbReference>
<dbReference type="PROSITE" id="PS50053">
    <property type="entry name" value="UBIQUITIN_2"/>
    <property type="match status" value="2"/>
</dbReference>
<comment type="caution">
    <text evidence="15">The sequence shown here is derived from an EMBL/GenBank/DDBJ whole genome shotgun (WGS) entry which is preliminary data.</text>
</comment>
<comment type="subunit">
    <text evidence="13">Part of the 60S ribosomal subunit.</text>
</comment>
<evidence type="ECO:0000256" key="11">
    <source>
        <dbReference type="ARBA" id="ARBA00023242"/>
    </source>
</evidence>
<dbReference type="InterPro" id="IPR000626">
    <property type="entry name" value="Ubiquitin-like_dom"/>
</dbReference>
<keyword evidence="11" id="KW-0539">Nucleus</keyword>
<comment type="subcellular location">
    <subcellularLocation>
        <location evidence="3">Cytoplasm</location>
    </subcellularLocation>
    <subcellularLocation>
        <location evidence="2">Nucleus</location>
    </subcellularLocation>
</comment>
<dbReference type="FunFam" id="3.10.20.90:FF:000011">
    <property type="entry name" value="Polyubiquitin Ubiquitin"/>
    <property type="match status" value="1"/>
</dbReference>
<evidence type="ECO:0000256" key="1">
    <source>
        <dbReference type="ARBA" id="ARBA00002241"/>
    </source>
</evidence>
<feature type="domain" description="Ubiquitin-like" evidence="14">
    <location>
        <begin position="1"/>
        <end position="76"/>
    </location>
</feature>
<dbReference type="SUPFAM" id="SSF54236">
    <property type="entry name" value="Ubiquitin-like"/>
    <property type="match status" value="2"/>
</dbReference>
<comment type="similarity">
    <text evidence="4">In the N-terminal section; belongs to the ubiquitin family.</text>
</comment>
<evidence type="ECO:0000256" key="9">
    <source>
        <dbReference type="ARBA" id="ARBA00022737"/>
    </source>
</evidence>
<dbReference type="PANTHER" id="PTHR10666">
    <property type="entry name" value="UBIQUITIN"/>
    <property type="match status" value="1"/>
</dbReference>
<dbReference type="SUPFAM" id="SSF57829">
    <property type="entry name" value="Zn-binding ribosomal proteins"/>
    <property type="match status" value="2"/>
</dbReference>
<dbReference type="SMART" id="SM01377">
    <property type="entry name" value="Ribosomal_L40e"/>
    <property type="match status" value="2"/>
</dbReference>
<name>A0AAV8CWR0_9POAL</name>
<dbReference type="Proteomes" id="UP001140206">
    <property type="component" value="Chromosome 4"/>
</dbReference>
<dbReference type="InterPro" id="IPR038587">
    <property type="entry name" value="Ribosomal_eL40_sf"/>
</dbReference>
<dbReference type="Gene3D" id="4.10.1060.50">
    <property type="match status" value="2"/>
</dbReference>
<dbReference type="GO" id="GO:0005737">
    <property type="term" value="C:cytoplasm"/>
    <property type="evidence" value="ECO:0007669"/>
    <property type="project" value="UniProtKB-SubCell"/>
</dbReference>
<dbReference type="InterPro" id="IPR029071">
    <property type="entry name" value="Ubiquitin-like_domsf"/>
</dbReference>
<keyword evidence="12" id="KW-0687">Ribonucleoprotein</keyword>
<evidence type="ECO:0000256" key="13">
    <source>
        <dbReference type="ARBA" id="ARBA00035124"/>
    </source>
</evidence>
<dbReference type="PROSITE" id="PS00299">
    <property type="entry name" value="UBIQUITIN_1"/>
    <property type="match status" value="1"/>
</dbReference>
<feature type="domain" description="Ubiquitin-like" evidence="14">
    <location>
        <begin position="160"/>
        <end position="235"/>
    </location>
</feature>
<dbReference type="SMART" id="SM00213">
    <property type="entry name" value="UBQ"/>
    <property type="match status" value="2"/>
</dbReference>
<dbReference type="GO" id="GO:0005840">
    <property type="term" value="C:ribosome"/>
    <property type="evidence" value="ECO:0007669"/>
    <property type="project" value="UniProtKB-KW"/>
</dbReference>
<evidence type="ECO:0000256" key="8">
    <source>
        <dbReference type="ARBA" id="ARBA00022499"/>
    </source>
</evidence>
<sequence>MQIFVKTLTGKTITLEVESSDTIDNVKAKIQDKEGIPPDQQRLIFAGKQLEDGKTLADYNIQKESTLHLVLRLRGGYLWNDQELRLMVQKKNAIRMICRKCYGRLAATATNCRRKKCGGSSNLRRKHKITSIDQFLYTTLTHTTCLTKVCLSSPRKAVKMQIFVKKLTGKTITLEVESSDTIDNVKAKIQDKEGTLSDQQRLIFARKQLKDGRTLADYSLQKESTLHLVLRLRGGYIRDDEIRYIGQKQNVIRMICRKCYGRLAPNATNCRRRKCGGSSNVRRKHPSYRSALYKNKPWSKDEIKGKMTVY</sequence>
<evidence type="ECO:0000256" key="4">
    <source>
        <dbReference type="ARBA" id="ARBA00008373"/>
    </source>
</evidence>
<gene>
    <name evidence="15" type="ORF">LUZ62_070865</name>
</gene>
<dbReference type="FunFam" id="3.10.20.90:FF:000009">
    <property type="entry name" value="Ubiquitin-60S ribosomal protein"/>
    <property type="match status" value="1"/>
</dbReference>
<dbReference type="Pfam" id="PF01020">
    <property type="entry name" value="Ribosomal_L40e"/>
    <property type="match status" value="2"/>
</dbReference>
<dbReference type="EMBL" id="JAMFTS010000004">
    <property type="protein sequence ID" value="KAJ4760490.1"/>
    <property type="molecule type" value="Genomic_DNA"/>
</dbReference>
<evidence type="ECO:0000313" key="16">
    <source>
        <dbReference type="Proteomes" id="UP001140206"/>
    </source>
</evidence>
<evidence type="ECO:0000256" key="5">
    <source>
        <dbReference type="ARBA" id="ARBA00008430"/>
    </source>
</evidence>
<organism evidence="15 16">
    <name type="scientific">Rhynchospora pubera</name>
    <dbReference type="NCBI Taxonomy" id="906938"/>
    <lineage>
        <taxon>Eukaryota</taxon>
        <taxon>Viridiplantae</taxon>
        <taxon>Streptophyta</taxon>
        <taxon>Embryophyta</taxon>
        <taxon>Tracheophyta</taxon>
        <taxon>Spermatophyta</taxon>
        <taxon>Magnoliopsida</taxon>
        <taxon>Liliopsida</taxon>
        <taxon>Poales</taxon>
        <taxon>Cyperaceae</taxon>
        <taxon>Cyperoideae</taxon>
        <taxon>Rhynchosporeae</taxon>
        <taxon>Rhynchospora</taxon>
    </lineage>
</organism>
<accession>A0AAV8CWR0</accession>
<keyword evidence="10" id="KW-0689">Ribosomal protein</keyword>
<dbReference type="CDD" id="cd01803">
    <property type="entry name" value="Ubl_ubiquitin"/>
    <property type="match status" value="1"/>
</dbReference>
<keyword evidence="7" id="KW-0963">Cytoplasm</keyword>
<dbReference type="AlphaFoldDB" id="A0AAV8CWR0"/>
<evidence type="ECO:0000256" key="12">
    <source>
        <dbReference type="ARBA" id="ARBA00023274"/>
    </source>
</evidence>
<dbReference type="GO" id="GO:0006412">
    <property type="term" value="P:translation"/>
    <property type="evidence" value="ECO:0007669"/>
    <property type="project" value="InterPro"/>
</dbReference>
<dbReference type="InterPro" id="IPR019956">
    <property type="entry name" value="Ubiquitin_dom"/>
</dbReference>
<evidence type="ECO:0000256" key="10">
    <source>
        <dbReference type="ARBA" id="ARBA00022980"/>
    </source>
</evidence>
<dbReference type="GO" id="GO:0005634">
    <property type="term" value="C:nucleus"/>
    <property type="evidence" value="ECO:0007669"/>
    <property type="project" value="UniProtKB-SubCell"/>
</dbReference>
<comment type="function">
    <text evidence="1">Component of the 60S subunit of the ribosome.</text>
</comment>
<evidence type="ECO:0000256" key="6">
    <source>
        <dbReference type="ARBA" id="ARBA00010570"/>
    </source>
</evidence>
<keyword evidence="8" id="KW-1017">Isopeptide bond</keyword>
<protein>
    <submittedName>
        <fullName evidence="15">Polyubiquitin</fullName>
    </submittedName>
</protein>
<proteinExistence type="inferred from homology"/>
<keyword evidence="9" id="KW-0677">Repeat</keyword>
<dbReference type="GO" id="GO:1990904">
    <property type="term" value="C:ribonucleoprotein complex"/>
    <property type="evidence" value="ECO:0007669"/>
    <property type="project" value="UniProtKB-KW"/>
</dbReference>
<dbReference type="InterPro" id="IPR019954">
    <property type="entry name" value="Ubiquitin_CS"/>
</dbReference>
<keyword evidence="16" id="KW-1185">Reference proteome</keyword>
<evidence type="ECO:0000256" key="7">
    <source>
        <dbReference type="ARBA" id="ARBA00022490"/>
    </source>
</evidence>